<evidence type="ECO:0000256" key="3">
    <source>
        <dbReference type="ARBA" id="ARBA00022763"/>
    </source>
</evidence>
<dbReference type="AlphaFoldDB" id="A0A6C0DC21"/>
<evidence type="ECO:0008006" key="10">
    <source>
        <dbReference type="Google" id="ProtNLM"/>
    </source>
</evidence>
<dbReference type="InterPro" id="IPR007695">
    <property type="entry name" value="DNA_mismatch_repair_MutS-lik_N"/>
</dbReference>
<dbReference type="GO" id="GO:0005524">
    <property type="term" value="F:ATP binding"/>
    <property type="evidence" value="ECO:0007669"/>
    <property type="project" value="UniProtKB-KW"/>
</dbReference>
<dbReference type="SUPFAM" id="SSF52540">
    <property type="entry name" value="P-loop containing nucleoside triphosphate hydrolases"/>
    <property type="match status" value="1"/>
</dbReference>
<evidence type="ECO:0000259" key="8">
    <source>
        <dbReference type="SMART" id="SM00534"/>
    </source>
</evidence>
<dbReference type="PIRSF" id="PIRSF037677">
    <property type="entry name" value="DNA_mis_repair_Msh6"/>
    <property type="match status" value="1"/>
</dbReference>
<dbReference type="InterPro" id="IPR036187">
    <property type="entry name" value="DNA_mismatch_repair_MutS_sf"/>
</dbReference>
<keyword evidence="2" id="KW-0547">Nucleotide-binding</keyword>
<dbReference type="EMBL" id="MN739577">
    <property type="protein sequence ID" value="QHT13940.1"/>
    <property type="molecule type" value="Genomic_DNA"/>
</dbReference>
<dbReference type="InterPro" id="IPR007696">
    <property type="entry name" value="DNA_mismatch_repair_MutS_core"/>
</dbReference>
<reference evidence="9" key="1">
    <citation type="journal article" date="2020" name="Nature">
        <title>Giant virus diversity and host interactions through global metagenomics.</title>
        <authorList>
            <person name="Schulz F."/>
            <person name="Roux S."/>
            <person name="Paez-Espino D."/>
            <person name="Jungbluth S."/>
            <person name="Walsh D.A."/>
            <person name="Denef V.J."/>
            <person name="McMahon K.D."/>
            <person name="Konstantinidis K.T."/>
            <person name="Eloe-Fadrosh E.A."/>
            <person name="Kyrpides N.C."/>
            <person name="Woyke T."/>
        </authorList>
    </citation>
    <scope>NUCLEOTIDE SEQUENCE</scope>
    <source>
        <strain evidence="9">GVMAG-M-3300023174-134</strain>
    </source>
</reference>
<evidence type="ECO:0000256" key="2">
    <source>
        <dbReference type="ARBA" id="ARBA00022741"/>
    </source>
</evidence>
<dbReference type="InterPro" id="IPR000432">
    <property type="entry name" value="DNA_mismatch_repair_MutS_C"/>
</dbReference>
<dbReference type="SUPFAM" id="SSF55271">
    <property type="entry name" value="DNA repair protein MutS, domain I"/>
    <property type="match status" value="1"/>
</dbReference>
<dbReference type="Pfam" id="PF01624">
    <property type="entry name" value="MutS_I"/>
    <property type="match status" value="1"/>
</dbReference>
<dbReference type="InterPro" id="IPR003615">
    <property type="entry name" value="HNH_nuc"/>
</dbReference>
<dbReference type="SMART" id="SM00533">
    <property type="entry name" value="MUTSd"/>
    <property type="match status" value="1"/>
</dbReference>
<protein>
    <recommendedName>
        <fullName evidence="10">DNA mismatch repair proteins mutS family domain-containing protein</fullName>
    </recommendedName>
</protein>
<accession>A0A6C0DC21</accession>
<dbReference type="InterPro" id="IPR016151">
    <property type="entry name" value="DNA_mismatch_repair_MutS_N"/>
</dbReference>
<keyword evidence="6" id="KW-0234">DNA repair</keyword>
<proteinExistence type="inferred from homology"/>
<dbReference type="GO" id="GO:0140664">
    <property type="term" value="F:ATP-dependent DNA damage sensor activity"/>
    <property type="evidence" value="ECO:0007669"/>
    <property type="project" value="InterPro"/>
</dbReference>
<dbReference type="InterPro" id="IPR045076">
    <property type="entry name" value="MutS"/>
</dbReference>
<evidence type="ECO:0000259" key="7">
    <source>
        <dbReference type="SMART" id="SM00533"/>
    </source>
</evidence>
<evidence type="ECO:0000256" key="1">
    <source>
        <dbReference type="ARBA" id="ARBA00006271"/>
    </source>
</evidence>
<dbReference type="SUPFAM" id="SSF53150">
    <property type="entry name" value="DNA repair protein MutS, domain II"/>
    <property type="match status" value="1"/>
</dbReference>
<evidence type="ECO:0000313" key="9">
    <source>
        <dbReference type="EMBL" id="QHT13940.1"/>
    </source>
</evidence>
<evidence type="ECO:0000256" key="5">
    <source>
        <dbReference type="ARBA" id="ARBA00023125"/>
    </source>
</evidence>
<dbReference type="Gene3D" id="3.40.50.300">
    <property type="entry name" value="P-loop containing nucleotide triphosphate hydrolases"/>
    <property type="match status" value="1"/>
</dbReference>
<keyword evidence="3" id="KW-0227">DNA damage</keyword>
<evidence type="ECO:0000256" key="4">
    <source>
        <dbReference type="ARBA" id="ARBA00022840"/>
    </source>
</evidence>
<dbReference type="InterPro" id="IPR017261">
    <property type="entry name" value="DNA_mismatch_repair_MutS/MSH"/>
</dbReference>
<keyword evidence="4" id="KW-0067">ATP-binding</keyword>
<name>A0A6C0DC21_9ZZZZ</name>
<dbReference type="InterPro" id="IPR036678">
    <property type="entry name" value="MutS_con_dom_sf"/>
</dbReference>
<dbReference type="CDD" id="cd00085">
    <property type="entry name" value="HNHc"/>
    <property type="match status" value="1"/>
</dbReference>
<dbReference type="GO" id="GO:0030983">
    <property type="term" value="F:mismatched DNA binding"/>
    <property type="evidence" value="ECO:0007669"/>
    <property type="project" value="InterPro"/>
</dbReference>
<dbReference type="Pfam" id="PF05192">
    <property type="entry name" value="MutS_III"/>
    <property type="match status" value="1"/>
</dbReference>
<organism evidence="9">
    <name type="scientific">viral metagenome</name>
    <dbReference type="NCBI Taxonomy" id="1070528"/>
    <lineage>
        <taxon>unclassified sequences</taxon>
        <taxon>metagenomes</taxon>
        <taxon>organismal metagenomes</taxon>
    </lineage>
</organism>
<comment type="similarity">
    <text evidence="1">Belongs to the DNA mismatch repair MutS family.</text>
</comment>
<dbReference type="PANTHER" id="PTHR11361">
    <property type="entry name" value="DNA MISMATCH REPAIR PROTEIN MUTS FAMILY MEMBER"/>
    <property type="match status" value="1"/>
</dbReference>
<sequence>MSKSKKTPVTKDPETGIYYEYFNQTKTYQNQYGLKTVVLMQVGAFFEVYGIKTTDNNITESIIEEFSNTCQLNISEKKISYGGGQIVMAGFRDFTLEKYLATLTENGFTVPVFVQEKNGKEVIRKLNKVYSSGTFISCDNDSSPRITNYIMCIWLETFTQLSNCSRDIIVYGVSVIDVFTGKSSMFQHETSFYMNITTFDELERYVSMYCPSEVIIMSTFESKDIKSIIQMTGIQSQMIHLINTKNVDNKTEIEKVQRCLNQKYTKQILTNFFGEEAYDLCSEFQTYIMATQSFCYLLNFVQEHNSQLVHKIAIPEFNNTSTRMILANHTLSQLNIIHDTNSGSKNGQFSCVLSFLNKCCSSMGKRKFQYQILNPKFDEDWLKMEYKMIDVFMNDYYYLIDIFRKQLGQIRDIEKISRQIVIRKIFPSSIAYLYKSIENIKQINNCLFELPNVSEYLCNDFENSYQKDIYYINNSCDNLVEFIDKNLVIDLCKNISSMINFDVNIIQRGISLELDDVVTKYNENQDKFNKIRQYFNGLIQTQENSPDTDYVKIHETEKSGVCLQITSKRSQLLKKGIESELSGKKKYGNIEKGCVVIDETLKIPLKEVKFVKPSSSSVDISFTELDTICKNLLNCKDTMNVLIGKVYIDFLGNLEKNFYSELENLAYFVSKIDVLQSKTYIAKNYNYCCPTIQIADKSFVDARDLRHCLIEHIQQNELYVTNDICLGRTDDLSKDGILLYGTNAVGKTSLIRALGVAIIMAQSGMYVPCSQFVYKPYTAIYSRILGNDNLFKGLSTFAVEMSELRIILKMSDENSLILGDELCSGTETESALSIFVAGLMKLNEKRSSYIFATHFHEIVNYQEIRELSKLVMKHMSVLYDRERDCLVYDRKLKDGSGPRIYGLEVCKSLYLDTDFLDLAYWIRNKYFPDSRGELSSPTSIYNADKIRGICEVCGEKMGEETHHLSPQKDADVNGYIGTFHKNHKANLVSVCEKCHDKLHSDKKILVKKKTTKGFVLKDY</sequence>
<dbReference type="GO" id="GO:0006298">
    <property type="term" value="P:mismatch repair"/>
    <property type="evidence" value="ECO:0007669"/>
    <property type="project" value="InterPro"/>
</dbReference>
<dbReference type="Gene3D" id="1.10.1420.10">
    <property type="match status" value="1"/>
</dbReference>
<evidence type="ECO:0000256" key="6">
    <source>
        <dbReference type="ARBA" id="ARBA00023204"/>
    </source>
</evidence>
<dbReference type="SMART" id="SM00534">
    <property type="entry name" value="MUTSac"/>
    <property type="match status" value="1"/>
</dbReference>
<keyword evidence="5" id="KW-0238">DNA-binding</keyword>
<dbReference type="InterPro" id="IPR027417">
    <property type="entry name" value="P-loop_NTPase"/>
</dbReference>
<dbReference type="SUPFAM" id="SSF48334">
    <property type="entry name" value="DNA repair protein MutS, domain III"/>
    <property type="match status" value="1"/>
</dbReference>
<dbReference type="PANTHER" id="PTHR11361:SF34">
    <property type="entry name" value="DNA MISMATCH REPAIR PROTEIN MSH1, MITOCHONDRIAL"/>
    <property type="match status" value="1"/>
</dbReference>
<feature type="domain" description="DNA mismatch repair protein MutS core" evidence="7">
    <location>
        <begin position="347"/>
        <end position="713"/>
    </location>
</feature>
<dbReference type="Gene3D" id="3.40.1170.10">
    <property type="entry name" value="DNA repair protein MutS, domain I"/>
    <property type="match status" value="1"/>
</dbReference>
<dbReference type="Pfam" id="PF00488">
    <property type="entry name" value="MutS_V"/>
    <property type="match status" value="1"/>
</dbReference>
<feature type="domain" description="DNA mismatch repair proteins mutS family" evidence="8">
    <location>
        <begin position="734"/>
        <end position="924"/>
    </location>
</feature>